<evidence type="ECO:0000256" key="6">
    <source>
        <dbReference type="ARBA" id="ARBA00023157"/>
    </source>
</evidence>
<keyword evidence="5" id="KW-0788">Thiol protease</keyword>
<dbReference type="SMART" id="SM00848">
    <property type="entry name" value="Inhibitor_I29"/>
    <property type="match status" value="1"/>
</dbReference>
<evidence type="ECO:0000313" key="10">
    <source>
        <dbReference type="Proteomes" id="UP001327560"/>
    </source>
</evidence>
<evidence type="ECO:0000256" key="3">
    <source>
        <dbReference type="ARBA" id="ARBA00022729"/>
    </source>
</evidence>
<reference evidence="9 10" key="1">
    <citation type="submission" date="2023-10" db="EMBL/GenBank/DDBJ databases">
        <title>Chromosome-scale genome assembly provides insights into flower coloration mechanisms of Canna indica.</title>
        <authorList>
            <person name="Li C."/>
        </authorList>
    </citation>
    <scope>NUCLEOTIDE SEQUENCE [LARGE SCALE GENOMIC DNA]</scope>
    <source>
        <tissue evidence="9">Flower</tissue>
    </source>
</reference>
<keyword evidence="4" id="KW-0378">Hydrolase</keyword>
<feature type="compositionally biased region" description="Basic and acidic residues" evidence="7">
    <location>
        <begin position="129"/>
        <end position="150"/>
    </location>
</feature>
<dbReference type="InterPro" id="IPR038765">
    <property type="entry name" value="Papain-like_cys_pep_sf"/>
</dbReference>
<keyword evidence="10" id="KW-1185">Reference proteome</keyword>
<feature type="compositionally biased region" description="Polar residues" evidence="7">
    <location>
        <begin position="388"/>
        <end position="397"/>
    </location>
</feature>
<dbReference type="Pfam" id="PF00112">
    <property type="entry name" value="Peptidase_C1"/>
    <property type="match status" value="1"/>
</dbReference>
<dbReference type="GO" id="GO:0006508">
    <property type="term" value="P:proteolysis"/>
    <property type="evidence" value="ECO:0007669"/>
    <property type="project" value="UniProtKB-KW"/>
</dbReference>
<dbReference type="PROSITE" id="PS00139">
    <property type="entry name" value="THIOL_PROTEASE_CYS"/>
    <property type="match status" value="1"/>
</dbReference>
<feature type="region of interest" description="Disordered" evidence="7">
    <location>
        <begin position="289"/>
        <end position="315"/>
    </location>
</feature>
<dbReference type="SMART" id="SM00645">
    <property type="entry name" value="Pept_C1"/>
    <property type="match status" value="1"/>
</dbReference>
<evidence type="ECO:0000256" key="4">
    <source>
        <dbReference type="ARBA" id="ARBA00022801"/>
    </source>
</evidence>
<keyword evidence="3" id="KW-0732">Signal</keyword>
<evidence type="ECO:0000256" key="7">
    <source>
        <dbReference type="SAM" id="MobiDB-lite"/>
    </source>
</evidence>
<organism evidence="9 10">
    <name type="scientific">Canna indica</name>
    <name type="common">Indian-shot</name>
    <dbReference type="NCBI Taxonomy" id="4628"/>
    <lineage>
        <taxon>Eukaryota</taxon>
        <taxon>Viridiplantae</taxon>
        <taxon>Streptophyta</taxon>
        <taxon>Embryophyta</taxon>
        <taxon>Tracheophyta</taxon>
        <taxon>Spermatophyta</taxon>
        <taxon>Magnoliopsida</taxon>
        <taxon>Liliopsida</taxon>
        <taxon>Zingiberales</taxon>
        <taxon>Cannaceae</taxon>
        <taxon>Canna</taxon>
    </lineage>
</organism>
<dbReference type="InterPro" id="IPR025661">
    <property type="entry name" value="Pept_asp_AS"/>
</dbReference>
<feature type="domain" description="PWWP" evidence="8">
    <location>
        <begin position="33"/>
        <end position="93"/>
    </location>
</feature>
<dbReference type="PROSITE" id="PS00639">
    <property type="entry name" value="THIOL_PROTEASE_HIS"/>
    <property type="match status" value="1"/>
</dbReference>
<dbReference type="FunFam" id="3.90.70.10:FF:000023">
    <property type="entry name" value="Senescence-specific cysteine protease SAG39"/>
    <property type="match status" value="1"/>
</dbReference>
<evidence type="ECO:0000313" key="9">
    <source>
        <dbReference type="EMBL" id="WOL08770.1"/>
    </source>
</evidence>
<evidence type="ECO:0000256" key="1">
    <source>
        <dbReference type="ARBA" id="ARBA00008455"/>
    </source>
</evidence>
<dbReference type="CDD" id="cd02248">
    <property type="entry name" value="Peptidase_C1A"/>
    <property type="match status" value="1"/>
</dbReference>
<dbReference type="CDD" id="cd05162">
    <property type="entry name" value="PWWP"/>
    <property type="match status" value="1"/>
</dbReference>
<evidence type="ECO:0000259" key="8">
    <source>
        <dbReference type="PROSITE" id="PS50812"/>
    </source>
</evidence>
<protein>
    <submittedName>
        <fullName evidence="9">Senescence-specific cysteine protease SAG39</fullName>
    </submittedName>
</protein>
<feature type="region of interest" description="Disordered" evidence="7">
    <location>
        <begin position="113"/>
        <end position="156"/>
    </location>
</feature>
<dbReference type="Pfam" id="PF00855">
    <property type="entry name" value="PWWP"/>
    <property type="match status" value="1"/>
</dbReference>
<dbReference type="InterPro" id="IPR013128">
    <property type="entry name" value="Peptidase_C1A"/>
</dbReference>
<feature type="compositionally biased region" description="Basic and acidic residues" evidence="7">
    <location>
        <begin position="170"/>
        <end position="180"/>
    </location>
</feature>
<dbReference type="InterPro" id="IPR013201">
    <property type="entry name" value="Prot_inhib_I29"/>
</dbReference>
<feature type="region of interest" description="Disordered" evidence="7">
    <location>
        <begin position="347"/>
        <end position="373"/>
    </location>
</feature>
<dbReference type="PANTHER" id="PTHR12411">
    <property type="entry name" value="CYSTEINE PROTEASE FAMILY C1-RELATED"/>
    <property type="match status" value="1"/>
</dbReference>
<proteinExistence type="inferred from homology"/>
<feature type="region of interest" description="Disordered" evidence="7">
    <location>
        <begin position="385"/>
        <end position="409"/>
    </location>
</feature>
<dbReference type="SUPFAM" id="SSF63748">
    <property type="entry name" value="Tudor/PWWP/MBT"/>
    <property type="match status" value="1"/>
</dbReference>
<dbReference type="InterPro" id="IPR025660">
    <property type="entry name" value="Pept_his_AS"/>
</dbReference>
<dbReference type="PROSITE" id="PS00640">
    <property type="entry name" value="THIOL_PROTEASE_ASN"/>
    <property type="match status" value="1"/>
</dbReference>
<evidence type="ECO:0000256" key="2">
    <source>
        <dbReference type="ARBA" id="ARBA00022670"/>
    </source>
</evidence>
<evidence type="ECO:0000256" key="5">
    <source>
        <dbReference type="ARBA" id="ARBA00022807"/>
    </source>
</evidence>
<keyword evidence="6" id="KW-1015">Disulfide bond</keyword>
<keyword evidence="2 9" id="KW-0645">Protease</keyword>
<dbReference type="InterPro" id="IPR000668">
    <property type="entry name" value="Peptidase_C1A_C"/>
</dbReference>
<dbReference type="Gene3D" id="3.90.70.10">
    <property type="entry name" value="Cysteine proteinases"/>
    <property type="match status" value="1"/>
</dbReference>
<gene>
    <name evidence="9" type="ORF">Cni_G17523</name>
</gene>
<dbReference type="SUPFAM" id="SSF54001">
    <property type="entry name" value="Cysteine proteinases"/>
    <property type="match status" value="1"/>
</dbReference>
<dbReference type="GO" id="GO:0008234">
    <property type="term" value="F:cysteine-type peptidase activity"/>
    <property type="evidence" value="ECO:0007669"/>
    <property type="project" value="UniProtKB-KW"/>
</dbReference>
<dbReference type="InterPro" id="IPR039417">
    <property type="entry name" value="Peptidase_C1A_papain-like"/>
</dbReference>
<dbReference type="EMBL" id="CP136894">
    <property type="protein sequence ID" value="WOL08770.1"/>
    <property type="molecule type" value="Genomic_DNA"/>
</dbReference>
<feature type="region of interest" description="Disordered" evidence="7">
    <location>
        <begin position="170"/>
        <end position="205"/>
    </location>
</feature>
<dbReference type="InterPro" id="IPR000169">
    <property type="entry name" value="Pept_cys_AS"/>
</dbReference>
<dbReference type="Gene3D" id="2.30.30.140">
    <property type="match status" value="1"/>
</dbReference>
<sequence>MTAHGDRTRRTGTCKSYGLAKSGDNQNIQKFIPGDIAWTKIQNDIWWPAQVVDEKSIGAKPKKKSKNEILVRLYGSYEYRYVDPLKCNMEFEKIVEQDTITVKEALQKSMEKGLSQMLSGSNSKRKVSHFRENSTAESRKGKLQKQERTARNQKGIRSFSQNQLEVCLEKEEKDDARDKTTNNTNTEQDEARKQKVSKTYSRSKGRKIEQWSFGSQVITQTEMHESCGVQVITNIKDMMQLGSGQLNQIDKEPEKEKFLGETSRKKGEKQVGYEFGGDKVTKPEIIKQYSLRNRKHEDPNVNDESGLPASKQKSEKQVEYEILGDKVIKPEIIKQYALRKRKHEDVKEEIRANGKPKISKGKDKGNPESGSPACVKIVNGDLNEDGKQNTLKKMTTGASGGKNMKQSGFRKQKDIDTKELQKIESPKSAKGSALKPSLRISPRKTKVMQSLGLIAPSGSPFLGNGRFSTMAFLITLNCLLAALLVLTSAWPSHAAGGAGRKLSEVLVSMAERHERWMAQHGRVYRDANEKALRFEIFKSNVESIDSFNAGKHEYWLGTNQFADMTNEEFLALHTGFRKKQPSSAPKVAMNGSYFRYENVTATPVSMDWRTKGAVTPVKDQGQCGCCWAFSAVAATEGITKLTTGKLISLSEQELVDCDVHGEDQGCNGGLMDDAFEFIIKNKGLAAESNYPYTAADGTCNAQKSSPSAASIGGYEDVPANDEAALQKAVARQPVSVAIDASGFAFQFYAGGVFTGPCGTSLDHGVTAVGYGAASDGSEYWLVKNSWGSSWGENGYVRMERGVDAKEGLCGIAMEASYPTA</sequence>
<accession>A0AAQ3KH60</accession>
<dbReference type="AlphaFoldDB" id="A0AAQ3KH60"/>
<dbReference type="PRINTS" id="PR00705">
    <property type="entry name" value="PAPAIN"/>
</dbReference>
<comment type="similarity">
    <text evidence="1">Belongs to the peptidase C1 family.</text>
</comment>
<dbReference type="InterPro" id="IPR000313">
    <property type="entry name" value="PWWP_dom"/>
</dbReference>
<dbReference type="Proteomes" id="UP001327560">
    <property type="component" value="Chromosome 5"/>
</dbReference>
<dbReference type="PROSITE" id="PS50812">
    <property type="entry name" value="PWWP"/>
    <property type="match status" value="1"/>
</dbReference>
<name>A0AAQ3KH60_9LILI</name>
<dbReference type="Pfam" id="PF08246">
    <property type="entry name" value="Inhibitor_I29"/>
    <property type="match status" value="1"/>
</dbReference>